<keyword evidence="5" id="KW-0486">Methionine biosynthesis</keyword>
<reference evidence="7 8" key="1">
    <citation type="submission" date="2016-04" db="EMBL/GenBank/DDBJ databases">
        <authorList>
            <consortium name="Pathogen Informatics"/>
        </authorList>
    </citation>
    <scope>NUCLEOTIDE SEQUENCE [LARGE SCALE GENOMIC DNA]</scope>
    <source>
        <strain evidence="7 8">H044680328</strain>
    </source>
</reference>
<dbReference type="GO" id="GO:0005829">
    <property type="term" value="C:cytosol"/>
    <property type="evidence" value="ECO:0007669"/>
    <property type="project" value="TreeGrafter"/>
</dbReference>
<dbReference type="RefSeq" id="WP_063491726.1">
    <property type="nucleotide sequence ID" value="NZ_CP016340.1"/>
</dbReference>
<dbReference type="SUPFAM" id="SSF53167">
    <property type="entry name" value="Purine and uridine phosphorylases"/>
    <property type="match status" value="1"/>
</dbReference>
<dbReference type="InterPro" id="IPR000845">
    <property type="entry name" value="Nucleoside_phosphorylase_d"/>
</dbReference>
<dbReference type="GeneID" id="56591293"/>
<evidence type="ECO:0000313" key="8">
    <source>
        <dbReference type="Proteomes" id="UP000076825"/>
    </source>
</evidence>
<dbReference type="Pfam" id="PF01048">
    <property type="entry name" value="PNP_UDP_1"/>
    <property type="match status" value="1"/>
</dbReference>
<dbReference type="EC" id="3.2.2.9" evidence="2"/>
<evidence type="ECO:0000259" key="6">
    <source>
        <dbReference type="Pfam" id="PF01048"/>
    </source>
</evidence>
<keyword evidence="7" id="KW-0326">Glycosidase</keyword>
<comment type="pathway">
    <text evidence="1">Amino-acid biosynthesis; L-methionine biosynthesis via salvage pathway; S-methyl-5-thio-alpha-D-ribose 1-phosphate from S-methyl-5'-thioadenosine (hydrolase route): step 1/2.</text>
</comment>
<keyword evidence="8" id="KW-1185">Reference proteome</keyword>
<keyword evidence="4 7" id="KW-0378">Hydrolase</keyword>
<dbReference type="GO" id="GO:0009164">
    <property type="term" value="P:nucleoside catabolic process"/>
    <property type="evidence" value="ECO:0007669"/>
    <property type="project" value="InterPro"/>
</dbReference>
<dbReference type="Gene3D" id="3.40.50.1580">
    <property type="entry name" value="Nucleoside phosphorylase domain"/>
    <property type="match status" value="1"/>
</dbReference>
<dbReference type="GO" id="GO:0019284">
    <property type="term" value="P:L-methionine salvage from S-adenosylmethionine"/>
    <property type="evidence" value="ECO:0007669"/>
    <property type="project" value="TreeGrafter"/>
</dbReference>
<dbReference type="PANTHER" id="PTHR46832">
    <property type="entry name" value="5'-METHYLTHIOADENOSINE/S-ADENOSYLHOMOCYSTEINE NUCLEOSIDASE"/>
    <property type="match status" value="1"/>
</dbReference>
<dbReference type="InterPro" id="IPR035994">
    <property type="entry name" value="Nucleoside_phosphorylase_sf"/>
</dbReference>
<evidence type="ECO:0000256" key="5">
    <source>
        <dbReference type="ARBA" id="ARBA00023167"/>
    </source>
</evidence>
<dbReference type="NCBIfam" id="NF004079">
    <property type="entry name" value="PRK05584.1"/>
    <property type="match status" value="1"/>
</dbReference>
<evidence type="ECO:0000256" key="3">
    <source>
        <dbReference type="ARBA" id="ARBA00022605"/>
    </source>
</evidence>
<evidence type="ECO:0000256" key="4">
    <source>
        <dbReference type="ARBA" id="ARBA00022801"/>
    </source>
</evidence>
<gene>
    <name evidence="7" type="primary">mtn</name>
    <name evidence="7" type="ORF">SAMEA3906487_01417</name>
</gene>
<dbReference type="EMBL" id="LT546645">
    <property type="protein sequence ID" value="SAI68684.1"/>
    <property type="molecule type" value="Genomic_DNA"/>
</dbReference>
<dbReference type="eggNOG" id="COG0775">
    <property type="taxonomic scope" value="Bacteria"/>
</dbReference>
<dbReference type="CDD" id="cd09008">
    <property type="entry name" value="MTAN"/>
    <property type="match status" value="1"/>
</dbReference>
<name>A0A157RF47_9BORD</name>
<dbReference type="NCBIfam" id="TIGR01704">
    <property type="entry name" value="MTA_SAH-Nsdase"/>
    <property type="match status" value="1"/>
</dbReference>
<organism evidence="7 8">
    <name type="scientific">Bordetella trematum</name>
    <dbReference type="NCBI Taxonomy" id="123899"/>
    <lineage>
        <taxon>Bacteria</taxon>
        <taxon>Pseudomonadati</taxon>
        <taxon>Pseudomonadota</taxon>
        <taxon>Betaproteobacteria</taxon>
        <taxon>Burkholderiales</taxon>
        <taxon>Alcaligenaceae</taxon>
        <taxon>Bordetella</taxon>
    </lineage>
</organism>
<feature type="domain" description="Nucleoside phosphorylase" evidence="6">
    <location>
        <begin position="9"/>
        <end position="227"/>
    </location>
</feature>
<dbReference type="GO" id="GO:0008930">
    <property type="term" value="F:methylthioadenosine nucleosidase activity"/>
    <property type="evidence" value="ECO:0007669"/>
    <property type="project" value="InterPro"/>
</dbReference>
<dbReference type="KEGG" id="btrm:SAMEA390648701417"/>
<protein>
    <recommendedName>
        <fullName evidence="2">adenosylhomocysteine nucleosidase</fullName>
        <ecNumber evidence="2">3.2.2.9</ecNumber>
    </recommendedName>
</protein>
<dbReference type="STRING" id="123899.SAMEA3906487_01417"/>
<dbReference type="PATRIC" id="fig|123899.6.peg.1397"/>
<dbReference type="GO" id="GO:0019509">
    <property type="term" value="P:L-methionine salvage from methylthioadenosine"/>
    <property type="evidence" value="ECO:0007669"/>
    <property type="project" value="UniProtKB-UniPathway"/>
</dbReference>
<dbReference type="PANTHER" id="PTHR46832:SF1">
    <property type="entry name" value="5'-METHYLTHIOADENOSINE_S-ADENOSYLHOMOCYSTEINE NUCLEOSIDASE"/>
    <property type="match status" value="1"/>
</dbReference>
<evidence type="ECO:0000256" key="2">
    <source>
        <dbReference type="ARBA" id="ARBA00011974"/>
    </source>
</evidence>
<dbReference type="AlphaFoldDB" id="A0A157RF47"/>
<evidence type="ECO:0000313" key="7">
    <source>
        <dbReference type="EMBL" id="SAI68684.1"/>
    </source>
</evidence>
<accession>A0A157RF47</accession>
<dbReference type="UniPathway" id="UPA00904">
    <property type="reaction ID" value="UER00871"/>
</dbReference>
<dbReference type="GO" id="GO:0008782">
    <property type="term" value="F:adenosylhomocysteine nucleosidase activity"/>
    <property type="evidence" value="ECO:0007669"/>
    <property type="project" value="UniProtKB-EC"/>
</dbReference>
<sequence length="252" mass="27256">MKENTIAPLGILAALADEIRDLIAALEPGAQVHRIGLRDFHQGILHGQPCVIALTRVGKAAAAATTATLLQRFGVGRVIFTGVAGGLHRDVRVGDIVIGSQALQHDMDARPLFARHELPLLGVDRLPADPALSEQLQASARRFLAGRASRVHRGLILTGDRFVGDAGTGHELRERLPDALCVEMEGAAVAQVCHEFGVPWAVLRTISDHADAQAEQDFLRFLREVASVYSHGILQDFLRRQVAAGDPYPMQQ</sequence>
<dbReference type="InterPro" id="IPR010049">
    <property type="entry name" value="MTA_SAH_Nsdase"/>
</dbReference>
<keyword evidence="3" id="KW-0028">Amino-acid biosynthesis</keyword>
<evidence type="ECO:0000256" key="1">
    <source>
        <dbReference type="ARBA" id="ARBA00004945"/>
    </source>
</evidence>
<proteinExistence type="predicted"/>
<dbReference type="Proteomes" id="UP000076825">
    <property type="component" value="Chromosome 1"/>
</dbReference>